<dbReference type="STRING" id="3775.A0A1Q3BMY0"/>
<organism evidence="2 3">
    <name type="scientific">Cephalotus follicularis</name>
    <name type="common">Albany pitcher plant</name>
    <dbReference type="NCBI Taxonomy" id="3775"/>
    <lineage>
        <taxon>Eukaryota</taxon>
        <taxon>Viridiplantae</taxon>
        <taxon>Streptophyta</taxon>
        <taxon>Embryophyta</taxon>
        <taxon>Tracheophyta</taxon>
        <taxon>Spermatophyta</taxon>
        <taxon>Magnoliopsida</taxon>
        <taxon>eudicotyledons</taxon>
        <taxon>Gunneridae</taxon>
        <taxon>Pentapetalae</taxon>
        <taxon>rosids</taxon>
        <taxon>fabids</taxon>
        <taxon>Oxalidales</taxon>
        <taxon>Cephalotaceae</taxon>
        <taxon>Cephalotus</taxon>
    </lineage>
</organism>
<dbReference type="InterPro" id="IPR029058">
    <property type="entry name" value="AB_hydrolase_fold"/>
</dbReference>
<name>A0A1Q3BMY0_CEPFO</name>
<dbReference type="OrthoDB" id="2498029at2759"/>
<dbReference type="GO" id="GO:0016787">
    <property type="term" value="F:hydrolase activity"/>
    <property type="evidence" value="ECO:0007669"/>
    <property type="project" value="UniProtKB-KW"/>
</dbReference>
<dbReference type="FunCoup" id="A0A1Q3BMY0">
    <property type="interactions" value="136"/>
</dbReference>
<accession>A0A1Q3BMY0</accession>
<evidence type="ECO:0000313" key="3">
    <source>
        <dbReference type="Proteomes" id="UP000187406"/>
    </source>
</evidence>
<protein>
    <submittedName>
        <fullName evidence="2">Abhydrolase_5 domain-containing protein</fullName>
    </submittedName>
</protein>
<dbReference type="SUPFAM" id="SSF53474">
    <property type="entry name" value="alpha/beta-Hydrolases"/>
    <property type="match status" value="1"/>
</dbReference>
<keyword evidence="2" id="KW-0378">Hydrolase</keyword>
<dbReference type="PANTHER" id="PTHR11614">
    <property type="entry name" value="PHOSPHOLIPASE-RELATED"/>
    <property type="match status" value="1"/>
</dbReference>
<dbReference type="EMBL" id="BDDD01000700">
    <property type="protein sequence ID" value="GAV69202.1"/>
    <property type="molecule type" value="Genomic_DNA"/>
</dbReference>
<dbReference type="Pfam" id="PF12146">
    <property type="entry name" value="Hydrolase_4"/>
    <property type="match status" value="1"/>
</dbReference>
<dbReference type="AlphaFoldDB" id="A0A1Q3BMY0"/>
<dbReference type="InParanoid" id="A0A1Q3BMY0"/>
<gene>
    <name evidence="2" type="ORF">CFOL_v3_12703</name>
</gene>
<dbReference type="InterPro" id="IPR051044">
    <property type="entry name" value="MAG_DAG_Lipase"/>
</dbReference>
<evidence type="ECO:0000259" key="1">
    <source>
        <dbReference type="Pfam" id="PF12146"/>
    </source>
</evidence>
<sequence length="319" mass="35867">MEPENREALVNCWGNTPEEDYYQLQGIKSTNSFYTSPRGLSLFTRSWLPLSHPPRAIIYMVHGYGNDISWTFQSTSIFLAQMGFACFALDLEGHGRSQGQKAYVPHVDLVVQDCLSYFNLIKQDPSFGGLPCFLFGESMGGAICLLIHFADPKGFDGAILVAPMCRISDKIKPRWPIPQFLTFVAKFLPTLAIVPTEDLLYKSVKVDDKKIIAQMNPMRYRGKPRLGTVAELLRVTDYVSQRLPDVGIPFIVLHGSADVVTDPNVSRDLYNEAKSEDKTIKIYDGMMHSLLFGEPDENIEIVRSDILTWLNGRCSKSTN</sequence>
<proteinExistence type="predicted"/>
<dbReference type="FunFam" id="3.40.50.1820:FF:000036">
    <property type="entry name" value="Alpha/beta-Hydrolases superfamily protein"/>
    <property type="match status" value="1"/>
</dbReference>
<dbReference type="InterPro" id="IPR022742">
    <property type="entry name" value="Hydrolase_4"/>
</dbReference>
<keyword evidence="3" id="KW-1185">Reference proteome</keyword>
<evidence type="ECO:0000313" key="2">
    <source>
        <dbReference type="EMBL" id="GAV69202.1"/>
    </source>
</evidence>
<reference evidence="3" key="1">
    <citation type="submission" date="2016-04" db="EMBL/GenBank/DDBJ databases">
        <title>Cephalotus genome sequencing.</title>
        <authorList>
            <person name="Fukushima K."/>
            <person name="Hasebe M."/>
            <person name="Fang X."/>
        </authorList>
    </citation>
    <scope>NUCLEOTIDE SEQUENCE [LARGE SCALE GENOMIC DNA]</scope>
    <source>
        <strain evidence="3">cv. St1</strain>
    </source>
</reference>
<feature type="domain" description="Serine aminopeptidase S33" evidence="1">
    <location>
        <begin position="53"/>
        <end position="295"/>
    </location>
</feature>
<comment type="caution">
    <text evidence="2">The sequence shown here is derived from an EMBL/GenBank/DDBJ whole genome shotgun (WGS) entry which is preliminary data.</text>
</comment>
<dbReference type="Proteomes" id="UP000187406">
    <property type="component" value="Unassembled WGS sequence"/>
</dbReference>
<dbReference type="Gene3D" id="3.40.50.1820">
    <property type="entry name" value="alpha/beta hydrolase"/>
    <property type="match status" value="1"/>
</dbReference>